<dbReference type="AlphaFoldDB" id="A0A6L2M9W3"/>
<comment type="caution">
    <text evidence="2">The sequence shown here is derived from an EMBL/GenBank/DDBJ whole genome shotgun (WGS) entry which is preliminary data.</text>
</comment>
<dbReference type="GO" id="GO:0003964">
    <property type="term" value="F:RNA-directed DNA polymerase activity"/>
    <property type="evidence" value="ECO:0007669"/>
    <property type="project" value="UniProtKB-KW"/>
</dbReference>
<dbReference type="InterPro" id="IPR026960">
    <property type="entry name" value="RVT-Znf"/>
</dbReference>
<sequence>MEKCSSISGLNPNIWKSTIFFGNVQDHVKQAILSILPFKVGSLPVSYLGVSLITKQLSFTDCKCLIDRVETKFNNWMNIMLSYAGRLQLITSILSSMQVYWASVFILPKIVFKDIDKILKGFLWCQGELLKEKVKISWKQVCKTKEEGGLGIKDLSLWIEVLMSKHLWNVVSMKESIWVKWVSNNKLRGSSIWEIECDNDASSGWKSILGLRDKMRHHIICKVGDGSSIFLWHDKCRDGLQHYRVIVVLKSISVLKLSDGVRDTFLWKTKDGKIVNYSTNKAWKDWRNTSDKVNRYDFVWFTKCTPKHFFIMWMAVQNRLTTQERLLKWYPDKQVECLCCGRYPDSLNHLFFECSFTKELWCKIRTTAEINSMPDKLEDIVNLMSMKKHNKSIKSMLVRLILAACVYFIWTERNKRRFTTKKQSCKDMIENVVYHIRLKLASLTVKRTEQVEEDIAMMGLNILELPSVRTPADYNTCIRWPWVGLVFLLWVSLDSLHREVRMYFYEGECFTPSDAYSFLLRCSYSEAATAIWIVLIDV</sequence>
<keyword evidence="2" id="KW-0548">Nucleotidyltransferase</keyword>
<gene>
    <name evidence="2" type="ORF">Tci_041440</name>
</gene>
<organism evidence="2">
    <name type="scientific">Tanacetum cinerariifolium</name>
    <name type="common">Dalmatian daisy</name>
    <name type="synonym">Chrysanthemum cinerariifolium</name>
    <dbReference type="NCBI Taxonomy" id="118510"/>
    <lineage>
        <taxon>Eukaryota</taxon>
        <taxon>Viridiplantae</taxon>
        <taxon>Streptophyta</taxon>
        <taxon>Embryophyta</taxon>
        <taxon>Tracheophyta</taxon>
        <taxon>Spermatophyta</taxon>
        <taxon>Magnoliopsida</taxon>
        <taxon>eudicotyledons</taxon>
        <taxon>Gunneridae</taxon>
        <taxon>Pentapetalae</taxon>
        <taxon>asterids</taxon>
        <taxon>campanulids</taxon>
        <taxon>Asterales</taxon>
        <taxon>Asteraceae</taxon>
        <taxon>Asteroideae</taxon>
        <taxon>Anthemideae</taxon>
        <taxon>Anthemidinae</taxon>
        <taxon>Tanacetum</taxon>
    </lineage>
</organism>
<dbReference type="EMBL" id="BKCJ010005939">
    <property type="protein sequence ID" value="GEU69462.1"/>
    <property type="molecule type" value="Genomic_DNA"/>
</dbReference>
<feature type="domain" description="Reverse transcriptase zinc-binding" evidence="1">
    <location>
        <begin position="277"/>
        <end position="361"/>
    </location>
</feature>
<reference evidence="2" key="1">
    <citation type="journal article" date="2019" name="Sci. Rep.">
        <title>Draft genome of Tanacetum cinerariifolium, the natural source of mosquito coil.</title>
        <authorList>
            <person name="Yamashiro T."/>
            <person name="Shiraishi A."/>
            <person name="Satake H."/>
            <person name="Nakayama K."/>
        </authorList>
    </citation>
    <scope>NUCLEOTIDE SEQUENCE</scope>
</reference>
<keyword evidence="2" id="KW-0695">RNA-directed DNA polymerase</keyword>
<name>A0A6L2M9W3_TANCI</name>
<evidence type="ECO:0000259" key="1">
    <source>
        <dbReference type="Pfam" id="PF13966"/>
    </source>
</evidence>
<dbReference type="Pfam" id="PF13966">
    <property type="entry name" value="zf-RVT"/>
    <property type="match status" value="1"/>
</dbReference>
<evidence type="ECO:0000313" key="2">
    <source>
        <dbReference type="EMBL" id="GEU69462.1"/>
    </source>
</evidence>
<proteinExistence type="predicted"/>
<dbReference type="PANTHER" id="PTHR33116">
    <property type="entry name" value="REVERSE TRANSCRIPTASE ZINC-BINDING DOMAIN-CONTAINING PROTEIN-RELATED-RELATED"/>
    <property type="match status" value="1"/>
</dbReference>
<dbReference type="PANTHER" id="PTHR33116:SF78">
    <property type="entry name" value="OS12G0587133 PROTEIN"/>
    <property type="match status" value="1"/>
</dbReference>
<accession>A0A6L2M9W3</accession>
<keyword evidence="2" id="KW-0808">Transferase</keyword>
<protein>
    <submittedName>
        <fullName evidence="2">Putative reverse transcriptase domain, reverse transcriptase zinc-binding domain protein</fullName>
    </submittedName>
</protein>